<dbReference type="Proteomes" id="UP000694406">
    <property type="component" value="Unplaced"/>
</dbReference>
<keyword evidence="2" id="KW-1185">Reference proteome</keyword>
<dbReference type="InterPro" id="IPR036291">
    <property type="entry name" value="NAD(P)-bd_dom_sf"/>
</dbReference>
<name>A0A8C5S2W0_LATLA</name>
<evidence type="ECO:0000313" key="1">
    <source>
        <dbReference type="Ensembl" id="ENSLLTP00000011295.1"/>
    </source>
</evidence>
<sequence>MERYGGIDILVCNAAVNPFFGNMLDASEERRKRWLISNLFSHFSSKLDILCDGCAYFMMSVYAFYGWGRTVFGLW</sequence>
<protein>
    <submittedName>
        <fullName evidence="1">Uncharacterized protein</fullName>
    </submittedName>
</protein>
<reference evidence="1" key="1">
    <citation type="submission" date="2025-08" db="UniProtKB">
        <authorList>
            <consortium name="Ensembl"/>
        </authorList>
    </citation>
    <scope>IDENTIFICATION</scope>
</reference>
<dbReference type="Gene3D" id="3.40.50.720">
    <property type="entry name" value="NAD(P)-binding Rossmann-like Domain"/>
    <property type="match status" value="1"/>
</dbReference>
<dbReference type="Ensembl" id="ENSLLTT00000011742.1">
    <property type="protein sequence ID" value="ENSLLTP00000011295.1"/>
    <property type="gene ID" value="ENSLLTG00000008686.1"/>
</dbReference>
<dbReference type="SUPFAM" id="SSF51735">
    <property type="entry name" value="NAD(P)-binding Rossmann-fold domains"/>
    <property type="match status" value="1"/>
</dbReference>
<dbReference type="AlphaFoldDB" id="A0A8C5S2W0"/>
<proteinExistence type="predicted"/>
<reference evidence="1" key="2">
    <citation type="submission" date="2025-09" db="UniProtKB">
        <authorList>
            <consortium name="Ensembl"/>
        </authorList>
    </citation>
    <scope>IDENTIFICATION</scope>
</reference>
<accession>A0A8C5S2W0</accession>
<organism evidence="1 2">
    <name type="scientific">Laticauda laticaudata</name>
    <name type="common">Blue-ringed sea krait</name>
    <name type="synonym">Blue-lipped sea krait</name>
    <dbReference type="NCBI Taxonomy" id="8630"/>
    <lineage>
        <taxon>Eukaryota</taxon>
        <taxon>Metazoa</taxon>
        <taxon>Chordata</taxon>
        <taxon>Craniata</taxon>
        <taxon>Vertebrata</taxon>
        <taxon>Euteleostomi</taxon>
        <taxon>Lepidosauria</taxon>
        <taxon>Squamata</taxon>
        <taxon>Bifurcata</taxon>
        <taxon>Unidentata</taxon>
        <taxon>Episquamata</taxon>
        <taxon>Toxicofera</taxon>
        <taxon>Serpentes</taxon>
        <taxon>Colubroidea</taxon>
        <taxon>Elapidae</taxon>
        <taxon>Laticaudinae</taxon>
        <taxon>Laticauda</taxon>
    </lineage>
</organism>
<evidence type="ECO:0000313" key="2">
    <source>
        <dbReference type="Proteomes" id="UP000694406"/>
    </source>
</evidence>